<keyword evidence="8" id="KW-0812">Transmembrane</keyword>
<sequence>MKRHESYTVAVICAIGFEMSAVRYMLDREHPRLPPKQGDSNLYVLGELSGHNVVLACLPGIQGKGAAATVATNIARTFPSIEWRFLVGIGGGVPSDKHDLRLGDVVVSMPEGQYGGVIQYDLGKDTEDDFQLKGFLWPPPAMLRSAVEMMQSDHLMADNKVKEFLLQMLQRGPKLSIYQRPPTELDILFHADYPHVESGSACEHCDKSKTIHRSPRQFSGPEVHYGLIASGDRVMRSAAKRNASTSNLGDILCFEMEAAGIATEFPCIVIRGISDYADSHKNDSWQRYAAAAAAASAKELLSYIDANITPELLVGDATSALSDPSALPSGNKEVSQQLSGQGIVGYGPVSVGRDIRFATYNQIMPPSDPIHDLWRDFLEDLCESDPATDMSRIAEDKGGLLLKCFDWILDNDELKTWQQCENTRLLWVKGDPGKGKTMLMIGLVRHLQVRLSSQNCSLAFFFCQNTDSRLNNDVSVLRGLVWMLLKNKVALSKHIPDEYRLKSKEKRKAMFEAQNRNLFPILTTMLDDMLSDAELDATYLLLDALDECQDSGRLVKWITQVASKPGSKAKWLVSSRFSLLLDRALRPTECQQKLDLELNDNHISRAVAQYIKLKVEGLAKKCKYDDALQRKVQAILEERAESTFLWVALICPCLERVRRLQVESEIDKFPPGLPALYDRMVDIIDQDNDKIICKKILRAVTLAYRPLALKELVTLAELPTEQPDDVRELVNLCSSFVIFREGTVRILHQSAKDYLEKHYEVRLHAAGASQGHADIATYSIKAMSLKLKRNMYNLDYGFKPKDMIAPNPDPLASIQYSCVFWADHLAAGIGNSLESKRVLADDGEKSSENSQLTRFLEDVETFIWSYGSIIGRAPLQTYASALVFSPTTSLVRVTQWKLRLPFIKMMTELETHWDIHRKTVEGLSGSVESVAFSPDGKTLASTYWNEKTIRLWDTATGIRQQTIKGHSSAVRSVAFSPDGKTLALTSHFETTIRLWDIATGIQLQTLKGHSDIVGSVAFSPNGKTLASGSNDKTIWLWDTTTGIPQQTIEGYSSAVRSVAFSPDGKTLALTSYFEPTIWLWDTATGIRQQTIEGHSSAVRSVAFSPDGKTLALTSYFETTIRLWDTATGIQQQTLKGHSDIVGSVAFSPNGKTLASGSNDKTIRLWDTTTGIRQQTIEGHSSAVRSVAFSPDGKTLASGSNDKTIRLWDTTTGIQQQTIKGHDRTVRFMSVAFSPDGKTLALGSNDKTIRLWDTATGIQHQTLKGQGPVRSVAFSPDGKTLASTFPYETTIWLWDTAMGIQQQTLKGHGGEVRLVAFSPDGRALASVSYDKTIRLWDTATGIQQQRLKVQGTVRSVAFSPDGKTLASGSDDKTIRLWDTATGFQQQTLKGQEVVRWVAFSPDGKTLASGSDDKTIRLWDMVMGIQWQTLEGHRMSESVAFSPDGRYLTTDYGSLQLPSTCVSSKQCPDKSPSDHHLYVDEEWITLDGKNTLWLPADYRTSAVAVHDGKVALGHRLGGLRFLEFKFA</sequence>
<dbReference type="PROSITE" id="PS50837">
    <property type="entry name" value="NACHT"/>
    <property type="match status" value="1"/>
</dbReference>
<dbReference type="RefSeq" id="XP_022285702.1">
    <property type="nucleotide sequence ID" value="XM_022429271.1"/>
</dbReference>
<proteinExistence type="inferred from homology"/>
<feature type="repeat" description="WD" evidence="7">
    <location>
        <begin position="1304"/>
        <end position="1345"/>
    </location>
</feature>
<dbReference type="SMART" id="SM00320">
    <property type="entry name" value="WD40"/>
    <property type="match status" value="12"/>
</dbReference>
<keyword evidence="11" id="KW-1185">Reference proteome</keyword>
<dbReference type="PANTHER" id="PTHR22847:SF637">
    <property type="entry name" value="WD REPEAT DOMAIN 5B"/>
    <property type="match status" value="1"/>
</dbReference>
<dbReference type="SUPFAM" id="SSF50998">
    <property type="entry name" value="Quinoprotein alcohol dehydrogenase-like"/>
    <property type="match status" value="1"/>
</dbReference>
<name>A0A219AR46_METCM</name>
<evidence type="ECO:0000313" key="10">
    <source>
        <dbReference type="EMBL" id="OWT43263.1"/>
    </source>
</evidence>
<dbReference type="PANTHER" id="PTHR22847">
    <property type="entry name" value="WD40 REPEAT PROTEIN"/>
    <property type="match status" value="1"/>
</dbReference>
<dbReference type="PROSITE" id="PS00678">
    <property type="entry name" value="WD_REPEATS_1"/>
    <property type="match status" value="7"/>
</dbReference>
<dbReference type="InterPro" id="IPR019775">
    <property type="entry name" value="WD40_repeat_CS"/>
</dbReference>
<evidence type="ECO:0000256" key="1">
    <source>
        <dbReference type="ARBA" id="ARBA00022574"/>
    </source>
</evidence>
<dbReference type="GeneID" id="28846301"/>
<feature type="repeat" description="WD" evidence="7">
    <location>
        <begin position="1134"/>
        <end position="1175"/>
    </location>
</feature>
<dbReference type="SUPFAM" id="SSF53167">
    <property type="entry name" value="Purine and uridine phosphorylases"/>
    <property type="match status" value="1"/>
</dbReference>
<dbReference type="Pfam" id="PF01048">
    <property type="entry name" value="PNP_UDP_1"/>
    <property type="match status" value="1"/>
</dbReference>
<dbReference type="GO" id="GO:0003824">
    <property type="term" value="F:catalytic activity"/>
    <property type="evidence" value="ECO:0007669"/>
    <property type="project" value="InterPro"/>
</dbReference>
<evidence type="ECO:0000256" key="7">
    <source>
        <dbReference type="PROSITE-ProRule" id="PRU00221"/>
    </source>
</evidence>
<dbReference type="InterPro" id="IPR000845">
    <property type="entry name" value="Nucleoside_phosphorylase_d"/>
</dbReference>
<feature type="repeat" description="WD" evidence="7">
    <location>
        <begin position="1091"/>
        <end position="1133"/>
    </location>
</feature>
<dbReference type="InterPro" id="IPR007111">
    <property type="entry name" value="NACHT_NTPase"/>
</dbReference>
<gene>
    <name evidence="10" type="ORF">VFPPC_17574</name>
</gene>
<dbReference type="InterPro" id="IPR027417">
    <property type="entry name" value="P-loop_NTPase"/>
</dbReference>
<dbReference type="Gene3D" id="2.130.10.10">
    <property type="entry name" value="YVTN repeat-like/Quinoprotein amine dehydrogenase"/>
    <property type="match status" value="6"/>
</dbReference>
<dbReference type="InterPro" id="IPR011047">
    <property type="entry name" value="Quinoprotein_ADH-like_sf"/>
</dbReference>
<keyword evidence="8" id="KW-0472">Membrane</keyword>
<comment type="caution">
    <text evidence="10">The sequence shown here is derived from an EMBL/GenBank/DDBJ whole genome shotgun (WGS) entry which is preliminary data.</text>
</comment>
<comment type="function">
    <text evidence="6">Involved in mitochondrial fission. Acts as an adapter protein required to form mitochondrial fission complexes. Formation of these complexes is required to promote constriction and fission of the mitochondrial compartment at a late step in mitochondrial division.</text>
</comment>
<dbReference type="PRINTS" id="PR00320">
    <property type="entry name" value="GPROTEINBRPT"/>
</dbReference>
<dbReference type="InterPro" id="IPR020472">
    <property type="entry name" value="WD40_PAC1"/>
</dbReference>
<dbReference type="GO" id="GO:1990234">
    <property type="term" value="C:transferase complex"/>
    <property type="evidence" value="ECO:0007669"/>
    <property type="project" value="UniProtKB-ARBA"/>
</dbReference>
<feature type="repeat" description="WD" evidence="7">
    <location>
        <begin position="963"/>
        <end position="1005"/>
    </location>
</feature>
<dbReference type="PROSITE" id="PS50294">
    <property type="entry name" value="WD_REPEATS_REGION"/>
    <property type="match status" value="9"/>
</dbReference>
<feature type="repeat" description="WD" evidence="7">
    <location>
        <begin position="1176"/>
        <end position="1217"/>
    </location>
</feature>
<dbReference type="OrthoDB" id="4961336at2759"/>
<comment type="similarity">
    <text evidence="4">Belongs to the WD repeat MDV1/CAF4 family.</text>
</comment>
<dbReference type="SUPFAM" id="SSF52540">
    <property type="entry name" value="P-loop containing nucleoside triphosphate hydrolases"/>
    <property type="match status" value="1"/>
</dbReference>
<dbReference type="InterPro" id="IPR001680">
    <property type="entry name" value="WD40_rpt"/>
</dbReference>
<keyword evidence="2" id="KW-0677">Repeat</keyword>
<evidence type="ECO:0000256" key="6">
    <source>
        <dbReference type="ARBA" id="ARBA00043913"/>
    </source>
</evidence>
<dbReference type="InterPro" id="IPR035994">
    <property type="entry name" value="Nucleoside_phosphorylase_sf"/>
</dbReference>
<dbReference type="PROSITE" id="PS50082">
    <property type="entry name" value="WD_REPEATS_2"/>
    <property type="match status" value="11"/>
</dbReference>
<dbReference type="STRING" id="1380566.A0A219AR46"/>
<evidence type="ECO:0000256" key="3">
    <source>
        <dbReference type="ARBA" id="ARBA00023054"/>
    </source>
</evidence>
<dbReference type="Pfam" id="PF24883">
    <property type="entry name" value="NPHP3_N"/>
    <property type="match status" value="1"/>
</dbReference>
<dbReference type="CDD" id="cd00200">
    <property type="entry name" value="WD40"/>
    <property type="match status" value="2"/>
</dbReference>
<accession>A0A219AR46</accession>
<evidence type="ECO:0000256" key="2">
    <source>
        <dbReference type="ARBA" id="ARBA00022737"/>
    </source>
</evidence>
<evidence type="ECO:0000259" key="9">
    <source>
        <dbReference type="PROSITE" id="PS50837"/>
    </source>
</evidence>
<feature type="repeat" description="WD" evidence="7">
    <location>
        <begin position="1229"/>
        <end position="1261"/>
    </location>
</feature>
<dbReference type="InterPro" id="IPR011044">
    <property type="entry name" value="Quino_amine_DH_bsu"/>
</dbReference>
<evidence type="ECO:0000256" key="4">
    <source>
        <dbReference type="ARBA" id="ARBA00038415"/>
    </source>
</evidence>
<dbReference type="InterPro" id="IPR056884">
    <property type="entry name" value="NPHP3-like_N"/>
</dbReference>
<feature type="repeat" description="WD" evidence="7">
    <location>
        <begin position="1352"/>
        <end position="1386"/>
    </location>
</feature>
<dbReference type="Pfam" id="PF00400">
    <property type="entry name" value="WD40"/>
    <property type="match status" value="12"/>
</dbReference>
<keyword evidence="3" id="KW-0175">Coiled coil</keyword>
<feature type="transmembrane region" description="Helical" evidence="8">
    <location>
        <begin position="7"/>
        <end position="26"/>
    </location>
</feature>
<keyword evidence="1 7" id="KW-0853">WD repeat</keyword>
<dbReference type="GO" id="GO:0005634">
    <property type="term" value="C:nucleus"/>
    <property type="evidence" value="ECO:0007669"/>
    <property type="project" value="TreeGrafter"/>
</dbReference>
<feature type="repeat" description="WD" evidence="7">
    <location>
        <begin position="1048"/>
        <end position="1090"/>
    </location>
</feature>
<organism evidence="10 11">
    <name type="scientific">Pochonia chlamydosporia 170</name>
    <dbReference type="NCBI Taxonomy" id="1380566"/>
    <lineage>
        <taxon>Eukaryota</taxon>
        <taxon>Fungi</taxon>
        <taxon>Dikarya</taxon>
        <taxon>Ascomycota</taxon>
        <taxon>Pezizomycotina</taxon>
        <taxon>Sordariomycetes</taxon>
        <taxon>Hypocreomycetidae</taxon>
        <taxon>Hypocreales</taxon>
        <taxon>Clavicipitaceae</taxon>
        <taxon>Pochonia</taxon>
    </lineage>
</organism>
<feature type="domain" description="NACHT" evidence="9">
    <location>
        <begin position="424"/>
        <end position="576"/>
    </location>
</feature>
<dbReference type="Proteomes" id="UP000078397">
    <property type="component" value="Unassembled WGS sequence"/>
</dbReference>
<evidence type="ECO:0000313" key="11">
    <source>
        <dbReference type="Proteomes" id="UP000078397"/>
    </source>
</evidence>
<dbReference type="InterPro" id="IPR015943">
    <property type="entry name" value="WD40/YVTN_repeat-like_dom_sf"/>
</dbReference>
<reference evidence="10 11" key="1">
    <citation type="journal article" date="2016" name="PLoS Pathog.">
        <title>Biosynthesis of antibiotic leucinostatins in bio-control fungus Purpureocillium lilacinum and their inhibition on phytophthora revealed by genome mining.</title>
        <authorList>
            <person name="Wang G."/>
            <person name="Liu Z."/>
            <person name="Lin R."/>
            <person name="Li E."/>
            <person name="Mao Z."/>
            <person name="Ling J."/>
            <person name="Yang Y."/>
            <person name="Yin W.B."/>
            <person name="Xie B."/>
        </authorList>
    </citation>
    <scope>NUCLEOTIDE SEQUENCE [LARGE SCALE GENOMIC DNA]</scope>
    <source>
        <strain evidence="10">170</strain>
    </source>
</reference>
<dbReference type="GO" id="GO:0009116">
    <property type="term" value="P:nucleoside metabolic process"/>
    <property type="evidence" value="ECO:0007669"/>
    <property type="project" value="InterPro"/>
</dbReference>
<evidence type="ECO:0000256" key="5">
    <source>
        <dbReference type="ARBA" id="ARBA00039789"/>
    </source>
</evidence>
<dbReference type="SUPFAM" id="SSF50969">
    <property type="entry name" value="YVTN repeat-like/Quinoprotein amine dehydrogenase"/>
    <property type="match status" value="1"/>
</dbReference>
<protein>
    <recommendedName>
        <fullName evidence="5">Mitochondrial division protein 1</fullName>
    </recommendedName>
</protein>
<feature type="repeat" description="WD" evidence="7">
    <location>
        <begin position="1396"/>
        <end position="1419"/>
    </location>
</feature>
<dbReference type="EMBL" id="LSBJ02000002">
    <property type="protein sequence ID" value="OWT43263.1"/>
    <property type="molecule type" value="Genomic_DNA"/>
</dbReference>
<feature type="repeat" description="WD" evidence="7">
    <location>
        <begin position="1006"/>
        <end position="1047"/>
    </location>
</feature>
<dbReference type="KEGG" id="pchm:VFPPC_17574"/>
<dbReference type="Gene3D" id="3.40.50.1580">
    <property type="entry name" value="Nucleoside phosphorylase domain"/>
    <property type="match status" value="1"/>
</dbReference>
<keyword evidence="8" id="KW-1133">Transmembrane helix</keyword>
<dbReference type="Gene3D" id="3.40.50.300">
    <property type="entry name" value="P-loop containing nucleotide triphosphate hydrolases"/>
    <property type="match status" value="1"/>
</dbReference>
<evidence type="ECO:0000256" key="8">
    <source>
        <dbReference type="SAM" id="Phobius"/>
    </source>
</evidence>
<feature type="repeat" description="WD" evidence="7">
    <location>
        <begin position="920"/>
        <end position="962"/>
    </location>
</feature>